<evidence type="ECO:0008006" key="4">
    <source>
        <dbReference type="Google" id="ProtNLM"/>
    </source>
</evidence>
<dbReference type="KEGG" id="tsin:OXH18_02750"/>
<accession>A0A9E9CBQ1</accession>
<keyword evidence="1" id="KW-0812">Transmembrane</keyword>
<dbReference type="Proteomes" id="UP001163152">
    <property type="component" value="Chromosome"/>
</dbReference>
<dbReference type="SUPFAM" id="SSF54909">
    <property type="entry name" value="Dimeric alpha+beta barrel"/>
    <property type="match status" value="1"/>
</dbReference>
<feature type="transmembrane region" description="Helical" evidence="1">
    <location>
        <begin position="133"/>
        <end position="155"/>
    </location>
</feature>
<evidence type="ECO:0000313" key="3">
    <source>
        <dbReference type="Proteomes" id="UP001163152"/>
    </source>
</evidence>
<dbReference type="PANTHER" id="PTHR40057">
    <property type="entry name" value="SLR1162 PROTEIN"/>
    <property type="match status" value="1"/>
</dbReference>
<protein>
    <recommendedName>
        <fullName evidence="4">Antibiotic biosynthesis monooxygenase</fullName>
    </recommendedName>
</protein>
<sequence length="226" mass="25644">MTSRWFAPETESVSQASLVFEHIVPNGKGLAFRLWHLRLANSARRCDGCIRVDLCAPVKGDHLSWYSIIHFDSPDHLNQWLKSKQREALIEEGRKIFELYQFKSFSTGLEGWFSRSSKVEQFGLGPSAWKQNLAVVLGLYPLVMVQTFLFTSLHFMHSWSHASSMLVNNLISSSILTWIVMPLVTKGLSFWLTPDRHASVKLNVLGTCVVAIALVAMLSLFNYLEL</sequence>
<organism evidence="2 3">
    <name type="scientific">Thermocoleostomius sinensis A174</name>
    <dbReference type="NCBI Taxonomy" id="2016057"/>
    <lineage>
        <taxon>Bacteria</taxon>
        <taxon>Bacillati</taxon>
        <taxon>Cyanobacteriota</taxon>
        <taxon>Cyanophyceae</taxon>
        <taxon>Oculatellales</taxon>
        <taxon>Oculatellaceae</taxon>
        <taxon>Thermocoleostomius</taxon>
    </lineage>
</organism>
<keyword evidence="3" id="KW-1185">Reference proteome</keyword>
<feature type="transmembrane region" description="Helical" evidence="1">
    <location>
        <begin position="175"/>
        <end position="192"/>
    </location>
</feature>
<evidence type="ECO:0000256" key="1">
    <source>
        <dbReference type="SAM" id="Phobius"/>
    </source>
</evidence>
<name>A0A9E9CBQ1_9CYAN</name>
<proteinExistence type="predicted"/>
<keyword evidence="1" id="KW-1133">Transmembrane helix</keyword>
<dbReference type="InterPro" id="IPR038762">
    <property type="entry name" value="ABM_predict"/>
</dbReference>
<dbReference type="RefSeq" id="WP_268610891.1">
    <property type="nucleotide sequence ID" value="NZ_CP113797.1"/>
</dbReference>
<gene>
    <name evidence="2" type="ORF">OXH18_02750</name>
</gene>
<feature type="transmembrane region" description="Helical" evidence="1">
    <location>
        <begin position="204"/>
        <end position="224"/>
    </location>
</feature>
<reference evidence="2" key="1">
    <citation type="submission" date="2022-12" db="EMBL/GenBank/DDBJ databases">
        <title>Polyphasic identification of a Novel Hot-Spring Cyanobacterium Ocullathermofonsia sinensis gen nov. sp. nov. and Genomic Insights on its Adaptations to the Thermal Habitat.</title>
        <authorList>
            <person name="Daroch M."/>
            <person name="Tang J."/>
            <person name="Jiang Y."/>
        </authorList>
    </citation>
    <scope>NUCLEOTIDE SEQUENCE</scope>
    <source>
        <strain evidence="2">PKUAC-SCTA174</strain>
    </source>
</reference>
<evidence type="ECO:0000313" key="2">
    <source>
        <dbReference type="EMBL" id="WAL60935.1"/>
    </source>
</evidence>
<dbReference type="InterPro" id="IPR011008">
    <property type="entry name" value="Dimeric_a/b-barrel"/>
</dbReference>
<keyword evidence="1" id="KW-0472">Membrane</keyword>
<dbReference type="EMBL" id="CP113797">
    <property type="protein sequence ID" value="WAL60935.1"/>
    <property type="molecule type" value="Genomic_DNA"/>
</dbReference>
<dbReference type="PANTHER" id="PTHR40057:SF1">
    <property type="entry name" value="SLR1162 PROTEIN"/>
    <property type="match status" value="1"/>
</dbReference>
<dbReference type="AlphaFoldDB" id="A0A9E9CBQ1"/>
<dbReference type="Gene3D" id="3.30.70.100">
    <property type="match status" value="1"/>
</dbReference>